<dbReference type="InterPro" id="IPR010982">
    <property type="entry name" value="Lambda_DNA-bd_dom_sf"/>
</dbReference>
<sequence>MKGLLDDVQRQEIGREVMKRKLAKGMTYSKISELSGWDEGCVSNVIKGIPTKLDTLKSICKAVDLDISSFLEAKSDKISDDQHGSYTRASLEKVCGDYIGYRWCSAHPSRVLRSRVSVSWPSGRGSCLFEEVQDDGSGAAWDHCGDVQEGGSNGLVLRGEIYVGQNGGFIQVMTMAQGWLRLISLTHPQPPSMEMLGVVLTQTWQGVSPQPVVSPFVLYKPRANRPEVQADAAPGLVALDSSEYEVASTLLGRAERYFVASCFRHDTALA</sequence>
<accession>A0ABT9ECE7</accession>
<dbReference type="Proteomes" id="UP001243009">
    <property type="component" value="Unassembled WGS sequence"/>
</dbReference>
<dbReference type="EMBL" id="JAUTWS010000132">
    <property type="protein sequence ID" value="MDO9713883.1"/>
    <property type="molecule type" value="Genomic_DNA"/>
</dbReference>
<keyword evidence="2" id="KW-1185">Reference proteome</keyword>
<reference evidence="1 2" key="1">
    <citation type="submission" date="2023-08" db="EMBL/GenBank/DDBJ databases">
        <title>The draft genome sequence of Paracraurococcus sp. LOR1-02.</title>
        <authorList>
            <person name="Kingkaew E."/>
            <person name="Tanasupawat S."/>
        </authorList>
    </citation>
    <scope>NUCLEOTIDE SEQUENCE [LARGE SCALE GENOMIC DNA]</scope>
    <source>
        <strain evidence="1 2">LOR1-02</strain>
    </source>
</reference>
<dbReference type="RefSeq" id="WP_305108731.1">
    <property type="nucleotide sequence ID" value="NZ_JAUTWS010000132.1"/>
</dbReference>
<gene>
    <name evidence="1" type="ORF">Q7A36_36590</name>
</gene>
<evidence type="ECO:0000313" key="2">
    <source>
        <dbReference type="Proteomes" id="UP001243009"/>
    </source>
</evidence>
<organism evidence="1 2">
    <name type="scientific">Paracraurococcus lichenis</name>
    <dbReference type="NCBI Taxonomy" id="3064888"/>
    <lineage>
        <taxon>Bacteria</taxon>
        <taxon>Pseudomonadati</taxon>
        <taxon>Pseudomonadota</taxon>
        <taxon>Alphaproteobacteria</taxon>
        <taxon>Acetobacterales</taxon>
        <taxon>Roseomonadaceae</taxon>
        <taxon>Paracraurococcus</taxon>
    </lineage>
</organism>
<evidence type="ECO:0000313" key="1">
    <source>
        <dbReference type="EMBL" id="MDO9713883.1"/>
    </source>
</evidence>
<name>A0ABT9ECE7_9PROT</name>
<proteinExistence type="predicted"/>
<protein>
    <submittedName>
        <fullName evidence="1">Helix-turn-helix transcriptional regulator</fullName>
    </submittedName>
</protein>
<dbReference type="Gene3D" id="1.10.260.40">
    <property type="entry name" value="lambda repressor-like DNA-binding domains"/>
    <property type="match status" value="1"/>
</dbReference>
<comment type="caution">
    <text evidence="1">The sequence shown here is derived from an EMBL/GenBank/DDBJ whole genome shotgun (WGS) entry which is preliminary data.</text>
</comment>
<dbReference type="SUPFAM" id="SSF47413">
    <property type="entry name" value="lambda repressor-like DNA-binding domains"/>
    <property type="match status" value="1"/>
</dbReference>